<keyword evidence="2" id="KW-1185">Reference proteome</keyword>
<name>A0A2S7XQ86_9GAMM</name>
<reference evidence="1 2" key="1">
    <citation type="submission" date="2018-01" db="EMBL/GenBank/DDBJ databases">
        <title>The complete genome sequence of Chromatium okenii LaCa, a purple sulfur bacterium with a turbulent life.</title>
        <authorList>
            <person name="Luedin S.M."/>
            <person name="Liechti N."/>
            <person name="Storelli N."/>
            <person name="Danza F."/>
            <person name="Wittwer M."/>
            <person name="Pothier J.F."/>
            <person name="Tonolla M.A."/>
        </authorList>
    </citation>
    <scope>NUCLEOTIDE SEQUENCE [LARGE SCALE GENOMIC DNA]</scope>
    <source>
        <strain evidence="1 2">LaCa</strain>
    </source>
</reference>
<dbReference type="Proteomes" id="UP000239936">
    <property type="component" value="Unassembled WGS sequence"/>
</dbReference>
<gene>
    <name evidence="1" type="ORF">CXB77_08490</name>
</gene>
<evidence type="ECO:0000313" key="2">
    <source>
        <dbReference type="Proteomes" id="UP000239936"/>
    </source>
</evidence>
<sequence length="186" mass="20195">MVALDPQHAEANHRLGVLECQSGQTDPGLAHLHTAVDCAPASVEFRLALANALLQAQRPLDAQAVLDAAPVTLPNTPAVTALRQQLTHSQSKSTCCCQPRSAQRQARTGAEGSGRHAAGHDCRDVRVCVPADIHAQTTYVLLEQGDWYDAEMTFVRQFIQPGMVAVDLRPARRVCPDAGETVEWQW</sequence>
<comment type="caution">
    <text evidence="1">The sequence shown here is derived from an EMBL/GenBank/DDBJ whole genome shotgun (WGS) entry which is preliminary data.</text>
</comment>
<dbReference type="OrthoDB" id="5329963at2"/>
<dbReference type="EMBL" id="PPGH01000035">
    <property type="protein sequence ID" value="PQJ95909.1"/>
    <property type="molecule type" value="Genomic_DNA"/>
</dbReference>
<dbReference type="SUPFAM" id="SSF48452">
    <property type="entry name" value="TPR-like"/>
    <property type="match status" value="1"/>
</dbReference>
<dbReference type="RefSeq" id="WP_105073548.1">
    <property type="nucleotide sequence ID" value="NZ_PPGH01000035.1"/>
</dbReference>
<accession>A0A2S7XQ86</accession>
<dbReference type="Pfam" id="PF14559">
    <property type="entry name" value="TPR_19"/>
    <property type="match status" value="1"/>
</dbReference>
<proteinExistence type="predicted"/>
<protein>
    <submittedName>
        <fullName evidence="1">Uncharacterized protein</fullName>
    </submittedName>
</protein>
<evidence type="ECO:0000313" key="1">
    <source>
        <dbReference type="EMBL" id="PQJ95909.1"/>
    </source>
</evidence>
<organism evidence="1 2">
    <name type="scientific">Chromatium okenii</name>
    <dbReference type="NCBI Taxonomy" id="61644"/>
    <lineage>
        <taxon>Bacteria</taxon>
        <taxon>Pseudomonadati</taxon>
        <taxon>Pseudomonadota</taxon>
        <taxon>Gammaproteobacteria</taxon>
        <taxon>Chromatiales</taxon>
        <taxon>Chromatiaceae</taxon>
        <taxon>Chromatium</taxon>
    </lineage>
</organism>
<dbReference type="Gene3D" id="1.25.40.10">
    <property type="entry name" value="Tetratricopeptide repeat domain"/>
    <property type="match status" value="1"/>
</dbReference>
<dbReference type="InterPro" id="IPR011990">
    <property type="entry name" value="TPR-like_helical_dom_sf"/>
</dbReference>
<dbReference type="AlphaFoldDB" id="A0A2S7XQ86"/>